<dbReference type="AlphaFoldDB" id="X1GMQ6"/>
<dbReference type="InterPro" id="IPR008927">
    <property type="entry name" value="6-PGluconate_DH-like_C_sf"/>
</dbReference>
<dbReference type="Gene3D" id="1.10.3660.10">
    <property type="entry name" value="6-phosphogluconate dehydrogenase C-terminal like domain"/>
    <property type="match status" value="1"/>
</dbReference>
<dbReference type="SUPFAM" id="SSF48179">
    <property type="entry name" value="6-phosphogluconate dehydrogenase C-terminal domain-like"/>
    <property type="match status" value="1"/>
</dbReference>
<reference evidence="1" key="1">
    <citation type="journal article" date="2014" name="Front. Microbiol.">
        <title>High frequency of phylogenetically diverse reductive dehalogenase-homologous genes in deep subseafloor sedimentary metagenomes.</title>
        <authorList>
            <person name="Kawai M."/>
            <person name="Futagami T."/>
            <person name="Toyoda A."/>
            <person name="Takaki Y."/>
            <person name="Nishi S."/>
            <person name="Hori S."/>
            <person name="Arai W."/>
            <person name="Tsubouchi T."/>
            <person name="Morono Y."/>
            <person name="Uchiyama I."/>
            <person name="Ito T."/>
            <person name="Fujiyama A."/>
            <person name="Inagaki F."/>
            <person name="Takami H."/>
        </authorList>
    </citation>
    <scope>NUCLEOTIDE SEQUENCE</scope>
    <source>
        <strain evidence="1">Expedition CK06-06</strain>
    </source>
</reference>
<organism evidence="1">
    <name type="scientific">marine sediment metagenome</name>
    <dbReference type="NCBI Taxonomy" id="412755"/>
    <lineage>
        <taxon>unclassified sequences</taxon>
        <taxon>metagenomes</taxon>
        <taxon>ecological metagenomes</taxon>
    </lineage>
</organism>
<protein>
    <submittedName>
        <fullName evidence="1">Uncharacterized protein</fullName>
    </submittedName>
</protein>
<accession>X1GMQ6</accession>
<sequence>MLDVLESNRDNILEQLESFTQLLDHYRALLSAGEYAALKSILDESARKQRELAGRQEDG</sequence>
<proteinExistence type="predicted"/>
<evidence type="ECO:0000313" key="1">
    <source>
        <dbReference type="EMBL" id="GAH46130.1"/>
    </source>
</evidence>
<comment type="caution">
    <text evidence="1">The sequence shown here is derived from an EMBL/GenBank/DDBJ whole genome shotgun (WGS) entry which is preliminary data.</text>
</comment>
<gene>
    <name evidence="1" type="ORF">S03H2_19590</name>
</gene>
<dbReference type="EMBL" id="BARU01010243">
    <property type="protein sequence ID" value="GAH46130.1"/>
    <property type="molecule type" value="Genomic_DNA"/>
</dbReference>
<name>X1GMQ6_9ZZZZ</name>